<name>A0A7G9YX35_9EURY</name>
<dbReference type="EMBL" id="MT631514">
    <property type="protein sequence ID" value="QNO52569.1"/>
    <property type="molecule type" value="Genomic_DNA"/>
</dbReference>
<sequence length="72" mass="7659">MGYPYVEKVGDNPLTIACFSGVGYSRLTLGGACFNGVGYSRGYSRLTLGSACFSGVGYDSPHSFRRYADATL</sequence>
<dbReference type="AlphaFoldDB" id="A0A7G9YX35"/>
<gene>
    <name evidence="1" type="ORF">NBNHMHLL_00001</name>
</gene>
<proteinExistence type="predicted"/>
<protein>
    <submittedName>
        <fullName evidence="1">Uncharacterized protein</fullName>
    </submittedName>
</protein>
<accession>A0A7G9YX35</accession>
<reference evidence="1" key="1">
    <citation type="submission" date="2020-06" db="EMBL/GenBank/DDBJ databases">
        <title>Unique genomic features of the anaerobic methanotrophic archaea.</title>
        <authorList>
            <person name="Chadwick G.L."/>
            <person name="Skennerton C.T."/>
            <person name="Laso-Perez R."/>
            <person name="Leu A.O."/>
            <person name="Speth D.R."/>
            <person name="Yu H."/>
            <person name="Morgan-Lang C."/>
            <person name="Hatzenpichler R."/>
            <person name="Goudeau D."/>
            <person name="Malmstrom R."/>
            <person name="Brazelton W.J."/>
            <person name="Woyke T."/>
            <person name="Hallam S.J."/>
            <person name="Tyson G.W."/>
            <person name="Wegener G."/>
            <person name="Boetius A."/>
            <person name="Orphan V."/>
        </authorList>
    </citation>
    <scope>NUCLEOTIDE SEQUENCE</scope>
</reference>
<evidence type="ECO:0000313" key="1">
    <source>
        <dbReference type="EMBL" id="QNO52569.1"/>
    </source>
</evidence>
<organism evidence="1">
    <name type="scientific">Candidatus Methanophagaceae archaeon ANME-1 ERB6</name>
    <dbReference type="NCBI Taxonomy" id="2759912"/>
    <lineage>
        <taxon>Archaea</taxon>
        <taxon>Methanobacteriati</taxon>
        <taxon>Methanobacteriota</taxon>
        <taxon>Stenosarchaea group</taxon>
        <taxon>Methanomicrobia</taxon>
        <taxon>Candidatus Methanophagales</taxon>
        <taxon>Candidatus Methanophagaceae</taxon>
    </lineage>
</organism>